<dbReference type="AlphaFoldDB" id="A0A8J8TT52"/>
<dbReference type="SUPFAM" id="SSF52402">
    <property type="entry name" value="Adenine nucleotide alpha hydrolases-like"/>
    <property type="match status" value="1"/>
</dbReference>
<dbReference type="InterPro" id="IPR029055">
    <property type="entry name" value="Ntn_hydrolases_N"/>
</dbReference>
<protein>
    <recommendedName>
        <fullName evidence="3">Asparagine synthase</fullName>
    </recommendedName>
</protein>
<proteinExistence type="predicted"/>
<dbReference type="SUPFAM" id="SSF56235">
    <property type="entry name" value="N-terminal nucleophile aminohydrolases (Ntn hydrolases)"/>
    <property type="match status" value="1"/>
</dbReference>
<name>A0A8J8TT52_9EURY</name>
<dbReference type="PANTHER" id="PTHR43284:SF1">
    <property type="entry name" value="ASPARAGINE SYNTHETASE"/>
    <property type="match status" value="1"/>
</dbReference>
<sequence>MNVRLRREREGSGGTFARGHAFVDGEYLDTAALEDRLEGMTSEADFHSFASSLYGYFSLVLDLEEQICAAVDHCRSRPLFYTTDPVRIGDTSQAVVGAVDPSEYDPVSEREFLTASYVTGSETLHPDLEQLEAGTSVTLSESGATVRSYSEYYPAPQQYTKRDALEALDEVMDDVSQRVIEAADGSQICVSLSGGHDSRLMLCSLLKQGYDDVIALTFGREGDVDPVMAQEIASNLGVECVFVEYGSNTWTDLYGSDLWNEYYDRAFNLDSIPGLQVLPALEAVAADPRVEDDAFFVSGQTIGGVGSHLPPTPSSRDELIDYIYDEHYSIWPSSATLSSLLKERISNRLPNRSTNWTSEYAHWEQRERQSKYLYQDGIAYDLFGYDFWYPMADRQLVEFFETLPEEYRRDKSLIEAYSSALYGSLADIDSEDASRSDSEWSITRKVRNTVKNSPLRPYAQVLYRTYLQNPDRGDTGPLAMYALLADGQYSMHSTGNETNHSFRAAEAVGRLDFSDPDSHRMPTDSIIRAPFE</sequence>
<comment type="caution">
    <text evidence="1">The sequence shown here is derived from an EMBL/GenBank/DDBJ whole genome shotgun (WGS) entry which is preliminary data.</text>
</comment>
<dbReference type="InterPro" id="IPR014729">
    <property type="entry name" value="Rossmann-like_a/b/a_fold"/>
</dbReference>
<organism evidence="1 2">
    <name type="scientific">Natronococcus pandeyae</name>
    <dbReference type="NCBI Taxonomy" id="2055836"/>
    <lineage>
        <taxon>Archaea</taxon>
        <taxon>Methanobacteriati</taxon>
        <taxon>Methanobacteriota</taxon>
        <taxon>Stenosarchaea group</taxon>
        <taxon>Halobacteria</taxon>
        <taxon>Halobacteriales</taxon>
        <taxon>Natrialbaceae</taxon>
        <taxon>Natronococcus</taxon>
    </lineage>
</organism>
<dbReference type="OrthoDB" id="8692at2157"/>
<dbReference type="EMBL" id="PHNJ01000003">
    <property type="protein sequence ID" value="TYL39307.1"/>
    <property type="molecule type" value="Genomic_DNA"/>
</dbReference>
<dbReference type="Gene3D" id="3.40.50.620">
    <property type="entry name" value="HUPs"/>
    <property type="match status" value="1"/>
</dbReference>
<dbReference type="RefSeq" id="WP_148857452.1">
    <property type="nucleotide sequence ID" value="NZ_PHNJ01000003.1"/>
</dbReference>
<reference evidence="1" key="1">
    <citation type="submission" date="2017-11" db="EMBL/GenBank/DDBJ databases">
        <authorList>
            <person name="Kajale S.C."/>
            <person name="Sharma A."/>
        </authorList>
    </citation>
    <scope>NUCLEOTIDE SEQUENCE</scope>
    <source>
        <strain evidence="1">LS1_42</strain>
    </source>
</reference>
<accession>A0A8J8TT52</accession>
<gene>
    <name evidence="1" type="ORF">CV102_08500</name>
</gene>
<dbReference type="InterPro" id="IPR051786">
    <property type="entry name" value="ASN_synthetase/amidase"/>
</dbReference>
<evidence type="ECO:0000313" key="2">
    <source>
        <dbReference type="Proteomes" id="UP000766904"/>
    </source>
</evidence>
<dbReference type="Proteomes" id="UP000766904">
    <property type="component" value="Unassembled WGS sequence"/>
</dbReference>
<keyword evidence="2" id="KW-1185">Reference proteome</keyword>
<dbReference type="PANTHER" id="PTHR43284">
    <property type="entry name" value="ASPARAGINE SYNTHETASE (GLUTAMINE-HYDROLYZING)"/>
    <property type="match status" value="1"/>
</dbReference>
<evidence type="ECO:0000313" key="1">
    <source>
        <dbReference type="EMBL" id="TYL39307.1"/>
    </source>
</evidence>
<evidence type="ECO:0008006" key="3">
    <source>
        <dbReference type="Google" id="ProtNLM"/>
    </source>
</evidence>